<proteinExistence type="predicted"/>
<dbReference type="InterPro" id="IPR029063">
    <property type="entry name" value="SAM-dependent_MTases_sf"/>
</dbReference>
<organism evidence="2 3">
    <name type="scientific">Prosthecochloris aestuarii (strain DSM 271 / SK 413)</name>
    <dbReference type="NCBI Taxonomy" id="290512"/>
    <lineage>
        <taxon>Bacteria</taxon>
        <taxon>Pseudomonadati</taxon>
        <taxon>Chlorobiota</taxon>
        <taxon>Chlorobiia</taxon>
        <taxon>Chlorobiales</taxon>
        <taxon>Chlorobiaceae</taxon>
        <taxon>Prosthecochloris</taxon>
    </lineage>
</organism>
<dbReference type="Gene3D" id="3.40.50.150">
    <property type="entry name" value="Vaccinia Virus protein VP39"/>
    <property type="match status" value="1"/>
</dbReference>
<reference evidence="2" key="1">
    <citation type="submission" date="2008-06" db="EMBL/GenBank/DDBJ databases">
        <title>Complete sequence of chromosome of Prosthecochloris aestuarii DSM 271.</title>
        <authorList>
            <consortium name="US DOE Joint Genome Institute"/>
            <person name="Lucas S."/>
            <person name="Copeland A."/>
            <person name="Lapidus A."/>
            <person name="Glavina del Rio T."/>
            <person name="Dalin E."/>
            <person name="Tice H."/>
            <person name="Bruce D."/>
            <person name="Goodwin L."/>
            <person name="Pitluck S."/>
            <person name="Schmutz J."/>
            <person name="Larimer F."/>
            <person name="Land M."/>
            <person name="Hauser L."/>
            <person name="Kyrpides N."/>
            <person name="Anderson I."/>
            <person name="Liu Z."/>
            <person name="Li T."/>
            <person name="Zhao F."/>
            <person name="Overmann J."/>
            <person name="Bryant D.A."/>
            <person name="Richardson P."/>
        </authorList>
    </citation>
    <scope>NUCLEOTIDE SEQUENCE [LARGE SCALE GENOMIC DNA]</scope>
    <source>
        <strain evidence="2">DSM 271</strain>
    </source>
</reference>
<dbReference type="HOGENOM" id="CLU_049344_5_1_10"/>
<keyword evidence="2" id="KW-0489">Methyltransferase</keyword>
<dbReference type="Proteomes" id="UP000002725">
    <property type="component" value="Chromosome"/>
</dbReference>
<dbReference type="InterPro" id="IPR013216">
    <property type="entry name" value="Methyltransf_11"/>
</dbReference>
<dbReference type="KEGG" id="paa:Paes_0410"/>
<gene>
    <name evidence="2" type="ordered locus">Paes_0410</name>
</gene>
<dbReference type="SUPFAM" id="SSF53335">
    <property type="entry name" value="S-adenosyl-L-methionine-dependent methyltransferases"/>
    <property type="match status" value="1"/>
</dbReference>
<dbReference type="RefSeq" id="WP_012505004.1">
    <property type="nucleotide sequence ID" value="NC_011059.1"/>
</dbReference>
<dbReference type="PANTHER" id="PTHR45180:SF1">
    <property type="entry name" value="OS01G0307686 PROTEIN"/>
    <property type="match status" value="1"/>
</dbReference>
<dbReference type="GO" id="GO:0032259">
    <property type="term" value="P:methylation"/>
    <property type="evidence" value="ECO:0007669"/>
    <property type="project" value="UniProtKB-KW"/>
</dbReference>
<dbReference type="GO" id="GO:0008757">
    <property type="term" value="F:S-adenosylmethionine-dependent methyltransferase activity"/>
    <property type="evidence" value="ECO:0007669"/>
    <property type="project" value="InterPro"/>
</dbReference>
<keyword evidence="3" id="KW-1185">Reference proteome</keyword>
<name>B4S4W9_PROA2</name>
<evidence type="ECO:0000313" key="2">
    <source>
        <dbReference type="EMBL" id="ACF45467.1"/>
    </source>
</evidence>
<dbReference type="Pfam" id="PF08241">
    <property type="entry name" value="Methyltransf_11"/>
    <property type="match status" value="1"/>
</dbReference>
<feature type="domain" description="Methyltransferase type 11" evidence="1">
    <location>
        <begin position="46"/>
        <end position="133"/>
    </location>
</feature>
<dbReference type="CDD" id="cd02440">
    <property type="entry name" value="AdoMet_MTases"/>
    <property type="match status" value="1"/>
</dbReference>
<keyword evidence="2" id="KW-0808">Transferase</keyword>
<dbReference type="EMBL" id="CP001108">
    <property type="protein sequence ID" value="ACF45467.1"/>
    <property type="molecule type" value="Genomic_DNA"/>
</dbReference>
<protein>
    <submittedName>
        <fullName evidence="2">Methyltransferase type 11</fullName>
    </submittedName>
</protein>
<dbReference type="STRING" id="290512.Paes_0410"/>
<evidence type="ECO:0000313" key="3">
    <source>
        <dbReference type="Proteomes" id="UP000002725"/>
    </source>
</evidence>
<sequence length="264" mass="30409">MIKDNHAYKDRFSVQAAEYRRFRPTYPLELFGYLSSLTREHTAAWDCATGNGQSAVALASHYSKVIATDASSSQIQQAIRHENVDYHTAPAHNNDIDDSSIDLVTVAQAVHWFSHRQFYDEVSRVLKPDGVIAVWAYHLPLVNPETDKLVECLYATVLRPFWEDEIRHIETGYRDLPFPFIKLQTPQFSMKANWNLREFAGYLETWSATAAYRQKNGRSPVEDMMQPLQKAWENPESKKSLSWPLILMAGRLKEENMPSSSRKK</sequence>
<dbReference type="AlphaFoldDB" id="B4S4W9"/>
<dbReference type="eggNOG" id="COG2226">
    <property type="taxonomic scope" value="Bacteria"/>
</dbReference>
<accession>B4S4W9</accession>
<dbReference type="PANTHER" id="PTHR45180">
    <property type="entry name" value="OS01G0307686 PROTEIN"/>
    <property type="match status" value="1"/>
</dbReference>
<evidence type="ECO:0000259" key="1">
    <source>
        <dbReference type="Pfam" id="PF08241"/>
    </source>
</evidence>